<dbReference type="GO" id="GO:0005829">
    <property type="term" value="C:cytosol"/>
    <property type="evidence" value="ECO:0007669"/>
    <property type="project" value="TreeGrafter"/>
</dbReference>
<evidence type="ECO:0000256" key="1">
    <source>
        <dbReference type="SAM" id="MobiDB-lite"/>
    </source>
</evidence>
<organism evidence="4 5">
    <name type="scientific">Mariprofundus aestuarium</name>
    <dbReference type="NCBI Taxonomy" id="1921086"/>
    <lineage>
        <taxon>Bacteria</taxon>
        <taxon>Pseudomonadati</taxon>
        <taxon>Pseudomonadota</taxon>
        <taxon>Candidatius Mariprofundia</taxon>
        <taxon>Mariprofundales</taxon>
        <taxon>Mariprofundaceae</taxon>
        <taxon>Mariprofundus</taxon>
    </lineage>
</organism>
<dbReference type="Pfam" id="PF00027">
    <property type="entry name" value="cNMP_binding"/>
    <property type="match status" value="1"/>
</dbReference>
<dbReference type="PANTHER" id="PTHR24567">
    <property type="entry name" value="CRP FAMILY TRANSCRIPTIONAL REGULATORY PROTEIN"/>
    <property type="match status" value="1"/>
</dbReference>
<dbReference type="PANTHER" id="PTHR24567:SF74">
    <property type="entry name" value="HTH-TYPE TRANSCRIPTIONAL REGULATOR ARCR"/>
    <property type="match status" value="1"/>
</dbReference>
<name>A0A2K8KWJ8_MARES</name>
<feature type="domain" description="Cyclic nucleotide-binding" evidence="3">
    <location>
        <begin position="12"/>
        <end position="132"/>
    </location>
</feature>
<proteinExistence type="predicted"/>
<protein>
    <submittedName>
        <fullName evidence="4">Cyclic nucleotide-binding domain-containing protein</fullName>
    </submittedName>
</protein>
<dbReference type="RefSeq" id="WP_100277107.1">
    <property type="nucleotide sequence ID" value="NZ_CP018799.1"/>
</dbReference>
<evidence type="ECO:0000313" key="4">
    <source>
        <dbReference type="EMBL" id="ATX79183.1"/>
    </source>
</evidence>
<dbReference type="InterPro" id="IPR000595">
    <property type="entry name" value="cNMP-bd_dom"/>
</dbReference>
<dbReference type="EMBL" id="CP018799">
    <property type="protein sequence ID" value="ATX79183.1"/>
    <property type="molecule type" value="Genomic_DNA"/>
</dbReference>
<dbReference type="SUPFAM" id="SSF51206">
    <property type="entry name" value="cAMP-binding domain-like"/>
    <property type="match status" value="1"/>
</dbReference>
<dbReference type="AlphaFoldDB" id="A0A2K8KWJ8"/>
<accession>A0A2K8KWJ8</accession>
<dbReference type="Proteomes" id="UP000231701">
    <property type="component" value="Chromosome"/>
</dbReference>
<keyword evidence="5" id="KW-1185">Reference proteome</keyword>
<dbReference type="PROSITE" id="PS50042">
    <property type="entry name" value="CNMP_BINDING_3"/>
    <property type="match status" value="1"/>
</dbReference>
<feature type="transmembrane region" description="Helical" evidence="2">
    <location>
        <begin position="160"/>
        <end position="180"/>
    </location>
</feature>
<dbReference type="SMART" id="SM00100">
    <property type="entry name" value="cNMP"/>
    <property type="match status" value="1"/>
</dbReference>
<dbReference type="KEGG" id="maes:Ga0123461_0759"/>
<keyword evidence="2" id="KW-0812">Transmembrane</keyword>
<dbReference type="CDD" id="cd00038">
    <property type="entry name" value="CAP_ED"/>
    <property type="match status" value="1"/>
</dbReference>
<keyword evidence="2" id="KW-0472">Membrane</keyword>
<evidence type="ECO:0000313" key="5">
    <source>
        <dbReference type="Proteomes" id="UP000231701"/>
    </source>
</evidence>
<keyword evidence="2" id="KW-1133">Transmembrane helix</keyword>
<dbReference type="GO" id="GO:0003700">
    <property type="term" value="F:DNA-binding transcription factor activity"/>
    <property type="evidence" value="ECO:0007669"/>
    <property type="project" value="TreeGrafter"/>
</dbReference>
<dbReference type="Gene3D" id="2.60.120.10">
    <property type="entry name" value="Jelly Rolls"/>
    <property type="match status" value="1"/>
</dbReference>
<reference evidence="4 5" key="1">
    <citation type="submission" date="2016-12" db="EMBL/GenBank/DDBJ databases">
        <title>Isolation and genomic insights into novel planktonic Zetaproteobacteria from stratified waters of the Chesapeake Bay.</title>
        <authorList>
            <person name="McAllister S.M."/>
            <person name="Kato S."/>
            <person name="Chan C.S."/>
            <person name="Chiu B.K."/>
            <person name="Field E.K."/>
        </authorList>
    </citation>
    <scope>NUCLEOTIDE SEQUENCE [LARGE SCALE GENOMIC DNA]</scope>
    <source>
        <strain evidence="4 5">CP-5</strain>
    </source>
</reference>
<dbReference type="InterPro" id="IPR014710">
    <property type="entry name" value="RmlC-like_jellyroll"/>
</dbReference>
<evidence type="ECO:0000259" key="3">
    <source>
        <dbReference type="PROSITE" id="PS50042"/>
    </source>
</evidence>
<dbReference type="OrthoDB" id="3182344at2"/>
<dbReference type="InterPro" id="IPR050397">
    <property type="entry name" value="Env_Response_Regulators"/>
</dbReference>
<evidence type="ECO:0000256" key="2">
    <source>
        <dbReference type="SAM" id="Phobius"/>
    </source>
</evidence>
<feature type="region of interest" description="Disordered" evidence="1">
    <location>
        <begin position="186"/>
        <end position="208"/>
    </location>
</feature>
<dbReference type="InterPro" id="IPR018490">
    <property type="entry name" value="cNMP-bd_dom_sf"/>
</dbReference>
<sequence length="208" mass="23163">MAIDTSWMEQNILKRELTAAERSALNCLTISNFSTGEKIITEGQAGGTLEILRSGKAKVEDNNRYEGRVVLAELEPGTIFGELSFLNNKRKTADVSALENCVVYSLKQEDFTELMKNHHELAYSILTAIMERQTSVIMSQRVTLAPLLRGLKEKADKLPLFIKVAPFVFIILYILAFFFIPSKSVYKDSPTQSSAPAVTSEAPLKKAK</sequence>
<gene>
    <name evidence="4" type="ORF">Ga0123461_0759</name>
</gene>